<dbReference type="InterPro" id="IPR011611">
    <property type="entry name" value="PfkB_dom"/>
</dbReference>
<keyword evidence="2 4" id="KW-0418">Kinase</keyword>
<accession>A0A846S0L2</accession>
<proteinExistence type="predicted"/>
<evidence type="ECO:0000256" key="1">
    <source>
        <dbReference type="ARBA" id="ARBA00022679"/>
    </source>
</evidence>
<keyword evidence="1" id="KW-0808">Transferase</keyword>
<name>A0A846S0L2_9MICO</name>
<dbReference type="EMBL" id="JAATJN010000001">
    <property type="protein sequence ID" value="NJC57010.1"/>
    <property type="molecule type" value="Genomic_DNA"/>
</dbReference>
<dbReference type="GO" id="GO:0005829">
    <property type="term" value="C:cytosol"/>
    <property type="evidence" value="ECO:0007669"/>
    <property type="project" value="TreeGrafter"/>
</dbReference>
<evidence type="ECO:0000313" key="4">
    <source>
        <dbReference type="EMBL" id="NJC57010.1"/>
    </source>
</evidence>
<dbReference type="GO" id="GO:0016301">
    <property type="term" value="F:kinase activity"/>
    <property type="evidence" value="ECO:0007669"/>
    <property type="project" value="UniProtKB-KW"/>
</dbReference>
<feature type="domain" description="Carbohydrate kinase PfkB" evidence="3">
    <location>
        <begin position="9"/>
        <end position="289"/>
    </location>
</feature>
<dbReference type="AlphaFoldDB" id="A0A846S0L2"/>
<evidence type="ECO:0000313" key="5">
    <source>
        <dbReference type="Proteomes" id="UP000576792"/>
    </source>
</evidence>
<dbReference type="SUPFAM" id="SSF53613">
    <property type="entry name" value="Ribokinase-like"/>
    <property type="match status" value="1"/>
</dbReference>
<comment type="caution">
    <text evidence="4">The sequence shown here is derived from an EMBL/GenBank/DDBJ whole genome shotgun (WGS) entry which is preliminary data.</text>
</comment>
<evidence type="ECO:0000256" key="2">
    <source>
        <dbReference type="ARBA" id="ARBA00022777"/>
    </source>
</evidence>
<keyword evidence="5" id="KW-1185">Reference proteome</keyword>
<dbReference type="PANTHER" id="PTHR10584">
    <property type="entry name" value="SUGAR KINASE"/>
    <property type="match status" value="1"/>
</dbReference>
<dbReference type="RefSeq" id="WP_167950793.1">
    <property type="nucleotide sequence ID" value="NZ_BAAAPQ010000016.1"/>
</dbReference>
<dbReference type="Gene3D" id="3.40.1190.20">
    <property type="match status" value="1"/>
</dbReference>
<sequence length="310" mass="33082">MHLADVLGRYVESIPDGQGIQLLEEIRLTVAGTAAATAVNLAHLGEDVSTVGVVGDDALGTFITTRMNDAGVTTNHLRVDRGLPTSATMLPIRRDGSRPALHVVSTNGRLDHQDLQAELLDEVSLVHLGGTCLLPGIDGRPSVDFLRTAKERGLTVAMDFIPSRTSLDRDRQAIEPCLPFVDYLLPSDDDAYYIADAGGDRQKAIDYYLESGVQNVLITMGAQGVSISNTRECDVRLSAFDVEVVDTTGCGDAFSAGFISALLRSADVREAAEFALACGSLMATGLGSDAVDLTRTQVETFRTAKSRLLL</sequence>
<dbReference type="PANTHER" id="PTHR10584:SF166">
    <property type="entry name" value="RIBOKINASE"/>
    <property type="match status" value="1"/>
</dbReference>
<dbReference type="CDD" id="cd01166">
    <property type="entry name" value="KdgK"/>
    <property type="match status" value="1"/>
</dbReference>
<evidence type="ECO:0000259" key="3">
    <source>
        <dbReference type="Pfam" id="PF00294"/>
    </source>
</evidence>
<gene>
    <name evidence="4" type="ORF">BKA07_002045</name>
</gene>
<dbReference type="InterPro" id="IPR029056">
    <property type="entry name" value="Ribokinase-like"/>
</dbReference>
<dbReference type="Proteomes" id="UP000576792">
    <property type="component" value="Unassembled WGS sequence"/>
</dbReference>
<protein>
    <submittedName>
        <fullName evidence="4">Sugar/nucleoside kinase (Ribokinase family)</fullName>
    </submittedName>
</protein>
<dbReference type="Pfam" id="PF00294">
    <property type="entry name" value="PfkB"/>
    <property type="match status" value="1"/>
</dbReference>
<reference evidence="4 5" key="1">
    <citation type="submission" date="2020-03" db="EMBL/GenBank/DDBJ databases">
        <title>Sequencing the genomes of 1000 actinobacteria strains.</title>
        <authorList>
            <person name="Klenk H.-P."/>
        </authorList>
    </citation>
    <scope>NUCLEOTIDE SEQUENCE [LARGE SCALE GENOMIC DNA]</scope>
    <source>
        <strain evidence="4 5">DSM 18964</strain>
    </source>
</reference>
<organism evidence="4 5">
    <name type="scientific">Brevibacterium marinum</name>
    <dbReference type="NCBI Taxonomy" id="418643"/>
    <lineage>
        <taxon>Bacteria</taxon>
        <taxon>Bacillati</taxon>
        <taxon>Actinomycetota</taxon>
        <taxon>Actinomycetes</taxon>
        <taxon>Micrococcales</taxon>
        <taxon>Brevibacteriaceae</taxon>
        <taxon>Brevibacterium</taxon>
    </lineage>
</organism>